<evidence type="ECO:0000256" key="1">
    <source>
        <dbReference type="ARBA" id="ARBA00001936"/>
    </source>
</evidence>
<dbReference type="InterPro" id="IPR045121">
    <property type="entry name" value="CoAse"/>
</dbReference>
<keyword evidence="5" id="KW-0460">Magnesium</keyword>
<keyword evidence="4" id="KW-0378">Hydrolase</keyword>
<comment type="cofactor">
    <cofactor evidence="1">
        <name>Mn(2+)</name>
        <dbReference type="ChEBI" id="CHEBI:29035"/>
    </cofactor>
</comment>
<dbReference type="RefSeq" id="WP_149389743.1">
    <property type="nucleotide sequence ID" value="NZ_SMRS01000001.1"/>
</dbReference>
<dbReference type="OrthoDB" id="9802805at2"/>
<keyword evidence="9" id="KW-1185">Reference proteome</keyword>
<protein>
    <submittedName>
        <fullName evidence="8">CoA pyrophosphatase</fullName>
    </submittedName>
</protein>
<dbReference type="PROSITE" id="PS51462">
    <property type="entry name" value="NUDIX"/>
    <property type="match status" value="1"/>
</dbReference>
<dbReference type="PANTHER" id="PTHR12992">
    <property type="entry name" value="NUDIX HYDROLASE"/>
    <property type="match status" value="1"/>
</dbReference>
<dbReference type="PANTHER" id="PTHR12992:SF11">
    <property type="entry name" value="MITOCHONDRIAL COENZYME A DIPHOSPHATASE NUDT8"/>
    <property type="match status" value="1"/>
</dbReference>
<evidence type="ECO:0000256" key="2">
    <source>
        <dbReference type="ARBA" id="ARBA00001946"/>
    </source>
</evidence>
<dbReference type="GO" id="GO:0046872">
    <property type="term" value="F:metal ion binding"/>
    <property type="evidence" value="ECO:0007669"/>
    <property type="project" value="UniProtKB-KW"/>
</dbReference>
<sequence length="194" mass="21577">MLQSLVQRLQAHQAQALPPRPQQASVLVPITRHEQHPELVLTVRAQHLNTHRGEVCFPGGKQDSGDLSLAATALREAQEEIALPSEQVELVAPLGQLLSKHQLLVTPWVGLIPVEQALSANPDELARIFRVPLAFFLETPVRFEHYALRGLQVTLPAWDYEGEHIWGLTACIIAELLEVGLGLEGVRTQRPEQR</sequence>
<evidence type="ECO:0000259" key="7">
    <source>
        <dbReference type="PROSITE" id="PS51462"/>
    </source>
</evidence>
<name>A0A5A9W7I5_9GAMM</name>
<dbReference type="InterPro" id="IPR015797">
    <property type="entry name" value="NUDIX_hydrolase-like_dom_sf"/>
</dbReference>
<dbReference type="SUPFAM" id="SSF55811">
    <property type="entry name" value="Nudix"/>
    <property type="match status" value="1"/>
</dbReference>
<accession>A0A5A9W7I5</accession>
<evidence type="ECO:0000256" key="6">
    <source>
        <dbReference type="ARBA" id="ARBA00023211"/>
    </source>
</evidence>
<evidence type="ECO:0000313" key="8">
    <source>
        <dbReference type="EMBL" id="KAA0876493.1"/>
    </source>
</evidence>
<organism evidence="8 9">
    <name type="scientific">Nitrincola tapanii</name>
    <dbReference type="NCBI Taxonomy" id="1708751"/>
    <lineage>
        <taxon>Bacteria</taxon>
        <taxon>Pseudomonadati</taxon>
        <taxon>Pseudomonadota</taxon>
        <taxon>Gammaproteobacteria</taxon>
        <taxon>Oceanospirillales</taxon>
        <taxon>Oceanospirillaceae</taxon>
        <taxon>Nitrincola</taxon>
    </lineage>
</organism>
<proteinExistence type="predicted"/>
<dbReference type="CDD" id="cd03426">
    <property type="entry name" value="NUDIX_CoAse_Nudt7"/>
    <property type="match status" value="1"/>
</dbReference>
<dbReference type="Proteomes" id="UP000325302">
    <property type="component" value="Unassembled WGS sequence"/>
</dbReference>
<comment type="caution">
    <text evidence="8">The sequence shown here is derived from an EMBL/GenBank/DDBJ whole genome shotgun (WGS) entry which is preliminary data.</text>
</comment>
<feature type="domain" description="Nudix hydrolase" evidence="7">
    <location>
        <begin position="21"/>
        <end position="154"/>
    </location>
</feature>
<dbReference type="EMBL" id="SMRS01000001">
    <property type="protein sequence ID" value="KAA0876493.1"/>
    <property type="molecule type" value="Genomic_DNA"/>
</dbReference>
<keyword evidence="6" id="KW-0464">Manganese</keyword>
<dbReference type="Gene3D" id="3.90.79.10">
    <property type="entry name" value="Nucleoside Triphosphate Pyrophosphohydrolase"/>
    <property type="match status" value="1"/>
</dbReference>
<evidence type="ECO:0000256" key="4">
    <source>
        <dbReference type="ARBA" id="ARBA00022801"/>
    </source>
</evidence>
<evidence type="ECO:0000256" key="5">
    <source>
        <dbReference type="ARBA" id="ARBA00022842"/>
    </source>
</evidence>
<evidence type="ECO:0000256" key="3">
    <source>
        <dbReference type="ARBA" id="ARBA00022723"/>
    </source>
</evidence>
<comment type="cofactor">
    <cofactor evidence="2">
        <name>Mg(2+)</name>
        <dbReference type="ChEBI" id="CHEBI:18420"/>
    </cofactor>
</comment>
<dbReference type="AlphaFoldDB" id="A0A5A9W7I5"/>
<dbReference type="GO" id="GO:0010945">
    <property type="term" value="F:coenzyme A diphosphatase activity"/>
    <property type="evidence" value="ECO:0007669"/>
    <property type="project" value="InterPro"/>
</dbReference>
<dbReference type="Pfam" id="PF00293">
    <property type="entry name" value="NUDIX"/>
    <property type="match status" value="1"/>
</dbReference>
<keyword evidence="3" id="KW-0479">Metal-binding</keyword>
<reference evidence="8 9" key="1">
    <citation type="submission" date="2019-03" db="EMBL/GenBank/DDBJ databases">
        <title>Nitrincola sp. nov. isolated from an Indian soda lake.</title>
        <authorList>
            <person name="Joshi A."/>
            <person name="Thite S.V."/>
            <person name="Joseph N."/>
            <person name="Dhotre D."/>
            <person name="Moorthy M."/>
            <person name="Shouche Y.S."/>
        </authorList>
    </citation>
    <scope>NUCLEOTIDE SEQUENCE [LARGE SCALE GENOMIC DNA]</scope>
    <source>
        <strain evidence="8 9">MEB193</strain>
    </source>
</reference>
<gene>
    <name evidence="8" type="ORF">E1H14_01855</name>
</gene>
<evidence type="ECO:0000313" key="9">
    <source>
        <dbReference type="Proteomes" id="UP000325302"/>
    </source>
</evidence>
<dbReference type="NCBIfam" id="NF007980">
    <property type="entry name" value="PRK10707.1"/>
    <property type="match status" value="1"/>
</dbReference>
<dbReference type="InterPro" id="IPR000086">
    <property type="entry name" value="NUDIX_hydrolase_dom"/>
</dbReference>